<evidence type="ECO:0000313" key="9">
    <source>
        <dbReference type="Proteomes" id="UP000294547"/>
    </source>
</evidence>
<dbReference type="Pfam" id="PF00892">
    <property type="entry name" value="EamA"/>
    <property type="match status" value="2"/>
</dbReference>
<dbReference type="GO" id="GO:0016020">
    <property type="term" value="C:membrane"/>
    <property type="evidence" value="ECO:0007669"/>
    <property type="project" value="UniProtKB-SubCell"/>
</dbReference>
<feature type="transmembrane region" description="Helical" evidence="6">
    <location>
        <begin position="161"/>
        <end position="181"/>
    </location>
</feature>
<feature type="transmembrane region" description="Helical" evidence="6">
    <location>
        <begin position="188"/>
        <end position="211"/>
    </location>
</feature>
<keyword evidence="4 6" id="KW-1133">Transmembrane helix</keyword>
<evidence type="ECO:0000256" key="5">
    <source>
        <dbReference type="ARBA" id="ARBA00023136"/>
    </source>
</evidence>
<name>A0A4R6RH30_9HYPH</name>
<dbReference type="Proteomes" id="UP000294547">
    <property type="component" value="Unassembled WGS sequence"/>
</dbReference>
<feature type="domain" description="EamA" evidence="7">
    <location>
        <begin position="17"/>
        <end position="147"/>
    </location>
</feature>
<evidence type="ECO:0000256" key="3">
    <source>
        <dbReference type="ARBA" id="ARBA00022692"/>
    </source>
</evidence>
<feature type="transmembrane region" description="Helical" evidence="6">
    <location>
        <begin position="256"/>
        <end position="275"/>
    </location>
</feature>
<dbReference type="EMBL" id="SNXY01000007">
    <property type="protein sequence ID" value="TDP85127.1"/>
    <property type="molecule type" value="Genomic_DNA"/>
</dbReference>
<dbReference type="PANTHER" id="PTHR32322:SF2">
    <property type="entry name" value="EAMA DOMAIN-CONTAINING PROTEIN"/>
    <property type="match status" value="1"/>
</dbReference>
<comment type="similarity">
    <text evidence="2">Belongs to the EamA transporter family.</text>
</comment>
<evidence type="ECO:0000256" key="6">
    <source>
        <dbReference type="SAM" id="Phobius"/>
    </source>
</evidence>
<dbReference type="OrthoDB" id="9806889at2"/>
<dbReference type="PANTHER" id="PTHR32322">
    <property type="entry name" value="INNER MEMBRANE TRANSPORTER"/>
    <property type="match status" value="1"/>
</dbReference>
<reference evidence="8 9" key="1">
    <citation type="submission" date="2019-03" db="EMBL/GenBank/DDBJ databases">
        <title>Genomic Encyclopedia of Type Strains, Phase IV (KMG-IV): sequencing the most valuable type-strain genomes for metagenomic binning, comparative biology and taxonomic classification.</title>
        <authorList>
            <person name="Goeker M."/>
        </authorList>
    </citation>
    <scope>NUCLEOTIDE SEQUENCE [LARGE SCALE GENOMIC DNA]</scope>
    <source>
        <strain evidence="8 9">DSM 102969</strain>
    </source>
</reference>
<evidence type="ECO:0000256" key="1">
    <source>
        <dbReference type="ARBA" id="ARBA00004141"/>
    </source>
</evidence>
<evidence type="ECO:0000256" key="2">
    <source>
        <dbReference type="ARBA" id="ARBA00007362"/>
    </source>
</evidence>
<feature type="domain" description="EamA" evidence="7">
    <location>
        <begin position="164"/>
        <end position="296"/>
    </location>
</feature>
<keyword evidence="5 6" id="KW-0472">Membrane</keyword>
<dbReference type="InterPro" id="IPR000620">
    <property type="entry name" value="EamA_dom"/>
</dbReference>
<dbReference type="InterPro" id="IPR037185">
    <property type="entry name" value="EmrE-like"/>
</dbReference>
<dbReference type="AlphaFoldDB" id="A0A4R6RH30"/>
<feature type="transmembrane region" description="Helical" evidence="6">
    <location>
        <begin position="281"/>
        <end position="297"/>
    </location>
</feature>
<dbReference type="SUPFAM" id="SSF103481">
    <property type="entry name" value="Multidrug resistance efflux transporter EmrE"/>
    <property type="match status" value="2"/>
</dbReference>
<feature type="transmembrane region" description="Helical" evidence="6">
    <location>
        <begin position="43"/>
        <end position="64"/>
    </location>
</feature>
<dbReference type="RefSeq" id="WP_126540996.1">
    <property type="nucleotide sequence ID" value="NZ_BSPM01000004.1"/>
</dbReference>
<comment type="subcellular location">
    <subcellularLocation>
        <location evidence="1">Membrane</location>
        <topology evidence="1">Multi-pass membrane protein</topology>
    </subcellularLocation>
</comment>
<feature type="transmembrane region" description="Helical" evidence="6">
    <location>
        <begin position="76"/>
        <end position="96"/>
    </location>
</feature>
<gene>
    <name evidence="8" type="ORF">EDD54_1974</name>
</gene>
<organism evidence="8 9">
    <name type="scientific">Oharaeibacter diazotrophicus</name>
    <dbReference type="NCBI Taxonomy" id="1920512"/>
    <lineage>
        <taxon>Bacteria</taxon>
        <taxon>Pseudomonadati</taxon>
        <taxon>Pseudomonadota</taxon>
        <taxon>Alphaproteobacteria</taxon>
        <taxon>Hyphomicrobiales</taxon>
        <taxon>Pleomorphomonadaceae</taxon>
        <taxon>Oharaeibacter</taxon>
    </lineage>
</organism>
<evidence type="ECO:0000313" key="8">
    <source>
        <dbReference type="EMBL" id="TDP85127.1"/>
    </source>
</evidence>
<keyword evidence="9" id="KW-1185">Reference proteome</keyword>
<comment type="caution">
    <text evidence="8">The sequence shown here is derived from an EMBL/GenBank/DDBJ whole genome shotgun (WGS) entry which is preliminary data.</text>
</comment>
<evidence type="ECO:0000259" key="7">
    <source>
        <dbReference type="Pfam" id="PF00892"/>
    </source>
</evidence>
<sequence length="306" mass="32007">MTLPPRLARRLYDNPYVVLAGASLFWAGNVIASRIAVGEVSPMALTALRWLGVMVLLPVIARGALRRDWPVLRHRLPYVALMGTLGFTAFNAFYYVAAHYTAAVNIGIIQGGIPGLVFVLAFLWRGTPARPAQVIGMVATLVGVAVLAAKGDLATLAGLDFNVGDVLMVGACVVYAVYTVLLPDRPAVAGLSFFAGLSIAAFVTSLPLLGAEIALGAFHAPSAIGWATVAYCAVFPSVLSQIFFVRGVELIGPGRAGVFVNLIPVFASVLAVVVLGEAFHAYHAAALALVLGGILFAERVGRPRAG</sequence>
<feature type="transmembrane region" description="Helical" evidence="6">
    <location>
        <begin position="131"/>
        <end position="149"/>
    </location>
</feature>
<evidence type="ECO:0000256" key="4">
    <source>
        <dbReference type="ARBA" id="ARBA00022989"/>
    </source>
</evidence>
<accession>A0A4R6RH30</accession>
<protein>
    <submittedName>
        <fullName evidence="8">Drug/metabolite transporter (DMT)-like permease</fullName>
    </submittedName>
</protein>
<feature type="transmembrane region" description="Helical" evidence="6">
    <location>
        <begin position="223"/>
        <end position="244"/>
    </location>
</feature>
<feature type="transmembrane region" description="Helical" evidence="6">
    <location>
        <begin position="102"/>
        <end position="124"/>
    </location>
</feature>
<keyword evidence="3 6" id="KW-0812">Transmembrane</keyword>
<feature type="transmembrane region" description="Helical" evidence="6">
    <location>
        <begin position="16"/>
        <end position="37"/>
    </location>
</feature>
<dbReference type="InterPro" id="IPR050638">
    <property type="entry name" value="AA-Vitamin_Transporters"/>
</dbReference>
<proteinExistence type="inferred from homology"/>